<evidence type="ECO:0000313" key="7">
    <source>
        <dbReference type="Proteomes" id="UP000314986"/>
    </source>
</evidence>
<keyword evidence="4" id="KW-0472">Membrane</keyword>
<keyword evidence="2" id="KW-0813">Transport</keyword>
<keyword evidence="3" id="KW-0677">Repeat</keyword>
<dbReference type="Ensembl" id="ENSCMIT00000044146.1">
    <property type="protein sequence ID" value="ENSCMIP00000043524.1"/>
    <property type="gene ID" value="ENSCMIG00000018051.1"/>
</dbReference>
<dbReference type="PANTHER" id="PTHR21252">
    <property type="entry name" value="TB1 PROTEIN-RELATED"/>
    <property type="match status" value="1"/>
</dbReference>
<name>A0A4W3JJB8_CALMI</name>
<reference evidence="7" key="2">
    <citation type="journal article" date="2007" name="PLoS Biol.">
        <title>Survey sequencing and comparative analysis of the elephant shark (Callorhinchus milii) genome.</title>
        <authorList>
            <person name="Venkatesh B."/>
            <person name="Kirkness E.F."/>
            <person name="Loh Y.H."/>
            <person name="Halpern A.L."/>
            <person name="Lee A.P."/>
            <person name="Johnson J."/>
            <person name="Dandona N."/>
            <person name="Viswanathan L.D."/>
            <person name="Tay A."/>
            <person name="Venter J.C."/>
            <person name="Strausberg R.L."/>
            <person name="Brenner S."/>
        </authorList>
    </citation>
    <scope>NUCLEOTIDE SEQUENCE [LARGE SCALE GENOMIC DNA]</scope>
</reference>
<dbReference type="InParanoid" id="A0A4W3JJB8"/>
<dbReference type="GeneTree" id="ENSGT00390000015874"/>
<proteinExistence type="predicted"/>
<reference evidence="6" key="4">
    <citation type="submission" date="2025-08" db="UniProtKB">
        <authorList>
            <consortium name="Ensembl"/>
        </authorList>
    </citation>
    <scope>IDENTIFICATION</scope>
</reference>
<keyword evidence="4" id="KW-0812">Transmembrane</keyword>
<protein>
    <submittedName>
        <fullName evidence="6">Uncharacterized protein</fullName>
    </submittedName>
</protein>
<dbReference type="PANTHER" id="PTHR21252:SF2">
    <property type="entry name" value="MITOCHONDRIAL OUTER MEMBRANE PROTEIN SLC25A46"/>
    <property type="match status" value="1"/>
</dbReference>
<dbReference type="GO" id="GO:0061564">
    <property type="term" value="P:axon development"/>
    <property type="evidence" value="ECO:0007669"/>
    <property type="project" value="TreeGrafter"/>
</dbReference>
<keyword evidence="4" id="KW-1133">Transmembrane helix</keyword>
<evidence type="ECO:0000313" key="6">
    <source>
        <dbReference type="Ensembl" id="ENSCMIP00000043524.1"/>
    </source>
</evidence>
<evidence type="ECO:0000256" key="5">
    <source>
        <dbReference type="ARBA" id="ARBA00023128"/>
    </source>
</evidence>
<evidence type="ECO:0000256" key="3">
    <source>
        <dbReference type="ARBA" id="ARBA00022737"/>
    </source>
</evidence>
<organism evidence="6 7">
    <name type="scientific">Callorhinchus milii</name>
    <name type="common">Ghost shark</name>
    <dbReference type="NCBI Taxonomy" id="7868"/>
    <lineage>
        <taxon>Eukaryota</taxon>
        <taxon>Metazoa</taxon>
        <taxon>Chordata</taxon>
        <taxon>Craniata</taxon>
        <taxon>Vertebrata</taxon>
        <taxon>Chondrichthyes</taxon>
        <taxon>Holocephali</taxon>
        <taxon>Chimaeriformes</taxon>
        <taxon>Callorhinchidae</taxon>
        <taxon>Callorhinchus</taxon>
    </lineage>
</organism>
<reference evidence="6" key="5">
    <citation type="submission" date="2025-09" db="UniProtKB">
        <authorList>
            <consortium name="Ensembl"/>
        </authorList>
    </citation>
    <scope>IDENTIFICATION</scope>
</reference>
<sequence length="58" mass="6700">LASIFTENVLAHPCIVFRRQCQVNFHAKNYHLTPFTVVNIMYHFSKTQVGSLKLSYVS</sequence>
<evidence type="ECO:0000256" key="1">
    <source>
        <dbReference type="ARBA" id="ARBA00004225"/>
    </source>
</evidence>
<dbReference type="GO" id="GO:0090149">
    <property type="term" value="P:mitochondrial membrane fission"/>
    <property type="evidence" value="ECO:0007669"/>
    <property type="project" value="InterPro"/>
</dbReference>
<dbReference type="AlphaFoldDB" id="A0A4W3JJB8"/>
<evidence type="ECO:0000256" key="4">
    <source>
        <dbReference type="ARBA" id="ARBA00022989"/>
    </source>
</evidence>
<accession>A0A4W3JJB8</accession>
<evidence type="ECO:0000256" key="2">
    <source>
        <dbReference type="ARBA" id="ARBA00022448"/>
    </source>
</evidence>
<comment type="subcellular location">
    <subcellularLocation>
        <location evidence="1">Mitochondrion membrane</location>
        <topology evidence="1">Multi-pass membrane protein</topology>
    </subcellularLocation>
</comment>
<dbReference type="InterPro" id="IPR039158">
    <property type="entry name" value="SLC25A46"/>
</dbReference>
<dbReference type="GO" id="GO:0005741">
    <property type="term" value="C:mitochondrial outer membrane"/>
    <property type="evidence" value="ECO:0007669"/>
    <property type="project" value="InterPro"/>
</dbReference>
<reference evidence="7" key="1">
    <citation type="journal article" date="2006" name="Science">
        <title>Ancient noncoding elements conserved in the human genome.</title>
        <authorList>
            <person name="Venkatesh B."/>
            <person name="Kirkness E.F."/>
            <person name="Loh Y.H."/>
            <person name="Halpern A.L."/>
            <person name="Lee A.P."/>
            <person name="Johnson J."/>
            <person name="Dandona N."/>
            <person name="Viswanathan L.D."/>
            <person name="Tay A."/>
            <person name="Venter J.C."/>
            <person name="Strausberg R.L."/>
            <person name="Brenner S."/>
        </authorList>
    </citation>
    <scope>NUCLEOTIDE SEQUENCE [LARGE SCALE GENOMIC DNA]</scope>
</reference>
<keyword evidence="7" id="KW-1185">Reference proteome</keyword>
<keyword evidence="5" id="KW-0496">Mitochondrion</keyword>
<reference evidence="7" key="3">
    <citation type="journal article" date="2014" name="Nature">
        <title>Elephant shark genome provides unique insights into gnathostome evolution.</title>
        <authorList>
            <consortium name="International Elephant Shark Genome Sequencing Consortium"/>
            <person name="Venkatesh B."/>
            <person name="Lee A.P."/>
            <person name="Ravi V."/>
            <person name="Maurya A.K."/>
            <person name="Lian M.M."/>
            <person name="Swann J.B."/>
            <person name="Ohta Y."/>
            <person name="Flajnik M.F."/>
            <person name="Sutoh Y."/>
            <person name="Kasahara M."/>
            <person name="Hoon S."/>
            <person name="Gangu V."/>
            <person name="Roy S.W."/>
            <person name="Irimia M."/>
            <person name="Korzh V."/>
            <person name="Kondrychyn I."/>
            <person name="Lim Z.W."/>
            <person name="Tay B.H."/>
            <person name="Tohari S."/>
            <person name="Kong K.W."/>
            <person name="Ho S."/>
            <person name="Lorente-Galdos B."/>
            <person name="Quilez J."/>
            <person name="Marques-Bonet T."/>
            <person name="Raney B.J."/>
            <person name="Ingham P.W."/>
            <person name="Tay A."/>
            <person name="Hillier L.W."/>
            <person name="Minx P."/>
            <person name="Boehm T."/>
            <person name="Wilson R.K."/>
            <person name="Brenner S."/>
            <person name="Warren W.C."/>
        </authorList>
    </citation>
    <scope>NUCLEOTIDE SEQUENCE [LARGE SCALE GENOMIC DNA]</scope>
</reference>
<dbReference type="Proteomes" id="UP000314986">
    <property type="component" value="Unassembled WGS sequence"/>
</dbReference>